<keyword evidence="10 19" id="KW-0812">Transmembrane</keyword>
<keyword evidence="13 19" id="KW-0472">Membrane</keyword>
<evidence type="ECO:0000256" key="3">
    <source>
        <dbReference type="ARBA" id="ARBA00004663"/>
    </source>
</evidence>
<reference evidence="20 21" key="1">
    <citation type="submission" date="2016-10" db="EMBL/GenBank/DDBJ databases">
        <authorList>
            <person name="de Groot N.N."/>
        </authorList>
    </citation>
    <scope>NUCLEOTIDE SEQUENCE [LARGE SCALE GENOMIC DNA]</scope>
    <source>
        <strain evidence="21">EB21,IBRC-M 10013,KCTC 4048</strain>
    </source>
</reference>
<evidence type="ECO:0000256" key="6">
    <source>
        <dbReference type="ARBA" id="ARBA00015850"/>
    </source>
</evidence>
<dbReference type="GO" id="GO:0005886">
    <property type="term" value="C:plasma membrane"/>
    <property type="evidence" value="ECO:0007669"/>
    <property type="project" value="UniProtKB-SubCell"/>
</dbReference>
<evidence type="ECO:0000256" key="16">
    <source>
        <dbReference type="ARBA" id="ARBA00032853"/>
    </source>
</evidence>
<dbReference type="GO" id="GO:0008818">
    <property type="term" value="F:cobalamin 5'-phosphate synthase activity"/>
    <property type="evidence" value="ECO:0007669"/>
    <property type="project" value="UniProtKB-UniRule"/>
</dbReference>
<evidence type="ECO:0000256" key="11">
    <source>
        <dbReference type="ARBA" id="ARBA00022842"/>
    </source>
</evidence>
<feature type="transmembrane region" description="Helical" evidence="19">
    <location>
        <begin position="110"/>
        <end position="134"/>
    </location>
</feature>
<comment type="catalytic activity">
    <reaction evidence="18 19">
        <text>alpha-ribazole 5'-phosphate + adenosylcob(III)inamide-GDP = adenosylcob(III)alamin 5'-phosphate + GMP + H(+)</text>
        <dbReference type="Rhea" id="RHEA:23560"/>
        <dbReference type="ChEBI" id="CHEBI:15378"/>
        <dbReference type="ChEBI" id="CHEBI:57918"/>
        <dbReference type="ChEBI" id="CHEBI:58115"/>
        <dbReference type="ChEBI" id="CHEBI:60487"/>
        <dbReference type="ChEBI" id="CHEBI:60493"/>
        <dbReference type="EC" id="2.7.8.26"/>
    </reaction>
</comment>
<dbReference type="OrthoDB" id="11748at2157"/>
<evidence type="ECO:0000313" key="20">
    <source>
        <dbReference type="EMBL" id="SDN07436.1"/>
    </source>
</evidence>
<dbReference type="GO" id="GO:0009236">
    <property type="term" value="P:cobalamin biosynthetic process"/>
    <property type="evidence" value="ECO:0007669"/>
    <property type="project" value="UniProtKB-UniRule"/>
</dbReference>
<dbReference type="NCBIfam" id="TIGR00317">
    <property type="entry name" value="cobS"/>
    <property type="match status" value="1"/>
</dbReference>
<evidence type="ECO:0000313" key="21">
    <source>
        <dbReference type="Proteomes" id="UP000199370"/>
    </source>
</evidence>
<dbReference type="RefSeq" id="WP_089734400.1">
    <property type="nucleotide sequence ID" value="NZ_FNIA01000014.1"/>
</dbReference>
<feature type="transmembrane region" description="Helical" evidence="19">
    <location>
        <begin position="173"/>
        <end position="197"/>
    </location>
</feature>
<comment type="catalytic activity">
    <reaction evidence="17 19">
        <text>alpha-ribazole + adenosylcob(III)inamide-GDP = adenosylcob(III)alamin + GMP + H(+)</text>
        <dbReference type="Rhea" id="RHEA:16049"/>
        <dbReference type="ChEBI" id="CHEBI:10329"/>
        <dbReference type="ChEBI" id="CHEBI:15378"/>
        <dbReference type="ChEBI" id="CHEBI:18408"/>
        <dbReference type="ChEBI" id="CHEBI:58115"/>
        <dbReference type="ChEBI" id="CHEBI:60487"/>
        <dbReference type="EC" id="2.7.8.26"/>
    </reaction>
</comment>
<comment type="cofactor">
    <cofactor evidence="1 19">
        <name>Mg(2+)</name>
        <dbReference type="ChEBI" id="CHEBI:18420"/>
    </cofactor>
</comment>
<keyword evidence="7 19" id="KW-1003">Cell membrane</keyword>
<proteinExistence type="inferred from homology"/>
<comment type="similarity">
    <text evidence="4 19">Belongs to the CobS family.</text>
</comment>
<evidence type="ECO:0000256" key="9">
    <source>
        <dbReference type="ARBA" id="ARBA00022679"/>
    </source>
</evidence>
<dbReference type="PANTHER" id="PTHR34148">
    <property type="entry name" value="ADENOSYLCOBINAMIDE-GDP RIBAZOLETRANSFERASE"/>
    <property type="match status" value="1"/>
</dbReference>
<evidence type="ECO:0000256" key="19">
    <source>
        <dbReference type="HAMAP-Rule" id="MF_00719"/>
    </source>
</evidence>
<feature type="transmembrane region" description="Helical" evidence="19">
    <location>
        <begin position="203"/>
        <end position="227"/>
    </location>
</feature>
<keyword evidence="9 19" id="KW-0808">Transferase</keyword>
<accession>A0A1G9YFU7</accession>
<dbReference type="EMBL" id="FNIA01000014">
    <property type="protein sequence ID" value="SDN07436.1"/>
    <property type="molecule type" value="Genomic_DNA"/>
</dbReference>
<dbReference type="PANTHER" id="PTHR34148:SF1">
    <property type="entry name" value="ADENOSYLCOBINAMIDE-GDP RIBAZOLETRANSFERASE"/>
    <property type="match status" value="1"/>
</dbReference>
<dbReference type="Pfam" id="PF02654">
    <property type="entry name" value="CobS"/>
    <property type="match status" value="1"/>
</dbReference>
<feature type="transmembrane region" description="Helical" evidence="19">
    <location>
        <begin position="140"/>
        <end position="161"/>
    </location>
</feature>
<evidence type="ECO:0000256" key="17">
    <source>
        <dbReference type="ARBA" id="ARBA00048623"/>
    </source>
</evidence>
<keyword evidence="11 19" id="KW-0460">Magnesium</keyword>
<evidence type="ECO:0000256" key="1">
    <source>
        <dbReference type="ARBA" id="ARBA00001946"/>
    </source>
</evidence>
<dbReference type="InterPro" id="IPR003805">
    <property type="entry name" value="CobS"/>
</dbReference>
<protein>
    <recommendedName>
        <fullName evidence="6 19">Adenosylcobinamide-GDP ribazoletransferase</fullName>
        <ecNumber evidence="5 19">2.7.8.26</ecNumber>
    </recommendedName>
    <alternativeName>
        <fullName evidence="16 19">Cobalamin synthase</fullName>
    </alternativeName>
    <alternativeName>
        <fullName evidence="15 19">Cobalamin-5'-phosphate synthase</fullName>
    </alternativeName>
</protein>
<evidence type="ECO:0000256" key="13">
    <source>
        <dbReference type="ARBA" id="ARBA00023136"/>
    </source>
</evidence>
<keyword evidence="21" id="KW-1185">Reference proteome</keyword>
<dbReference type="GO" id="GO:0051073">
    <property type="term" value="F:adenosylcobinamide-GDP ribazoletransferase activity"/>
    <property type="evidence" value="ECO:0007669"/>
    <property type="project" value="UniProtKB-UniRule"/>
</dbReference>
<dbReference type="AlphaFoldDB" id="A0A1G9YFU7"/>
<evidence type="ECO:0000256" key="7">
    <source>
        <dbReference type="ARBA" id="ARBA00022475"/>
    </source>
</evidence>
<dbReference type="UniPathway" id="UPA00148">
    <property type="reaction ID" value="UER00238"/>
</dbReference>
<dbReference type="HAMAP" id="MF_00719">
    <property type="entry name" value="CobS"/>
    <property type="match status" value="1"/>
</dbReference>
<dbReference type="STRING" id="996166.SAMN05192554_11423"/>
<evidence type="ECO:0000256" key="18">
    <source>
        <dbReference type="ARBA" id="ARBA00049504"/>
    </source>
</evidence>
<evidence type="ECO:0000256" key="12">
    <source>
        <dbReference type="ARBA" id="ARBA00022989"/>
    </source>
</evidence>
<comment type="function">
    <text evidence="14 19">Joins adenosylcobinamide-GDP and alpha-ribazole to generate adenosylcobalamin (Ado-cobalamin). Also synthesizes adenosylcobalamin 5'-phosphate from adenosylcobinamide-GDP and alpha-ribazole 5'-phosphate.</text>
</comment>
<name>A0A1G9YFU7_9EURY</name>
<keyword evidence="12 19" id="KW-1133">Transmembrane helix</keyword>
<evidence type="ECO:0000256" key="10">
    <source>
        <dbReference type="ARBA" id="ARBA00022692"/>
    </source>
</evidence>
<evidence type="ECO:0000256" key="2">
    <source>
        <dbReference type="ARBA" id="ARBA00004651"/>
    </source>
</evidence>
<evidence type="ECO:0000256" key="5">
    <source>
        <dbReference type="ARBA" id="ARBA00013200"/>
    </source>
</evidence>
<comment type="subcellular location">
    <subcellularLocation>
        <location evidence="2 19">Cell membrane</location>
        <topology evidence="2 19">Multi-pass membrane protein</topology>
    </subcellularLocation>
</comment>
<dbReference type="EC" id="2.7.8.26" evidence="5 19"/>
<gene>
    <name evidence="19" type="primary">cobS</name>
    <name evidence="20" type="ORF">SAMN05192554_11423</name>
</gene>
<sequence length="261" mass="25187">MALSALRGAVGFLTRLPVGHDERAWTAFSASPVAAVPVGYLVGACLALPFVAAASAPVALPATVVAVAYLVATYGLTGITHLDGVADCGDAAVVHGDAERRREVLKDTTTGVGAVAAVSLVVAGLALAAVAVAGLAVGEAVAVVVASEVGAKAAMASLAAVADPPHDGLGSALADGSGVGGAVFALVVALPVVGLGWVARDGVIGLLAAGTPVVTGVLVAAVAVSWARSRLGGVSGDVFGATNELARLVGLHVGVIAWTLS</sequence>
<evidence type="ECO:0000256" key="14">
    <source>
        <dbReference type="ARBA" id="ARBA00025228"/>
    </source>
</evidence>
<evidence type="ECO:0000256" key="15">
    <source>
        <dbReference type="ARBA" id="ARBA00032605"/>
    </source>
</evidence>
<evidence type="ECO:0000256" key="8">
    <source>
        <dbReference type="ARBA" id="ARBA00022573"/>
    </source>
</evidence>
<feature type="transmembrane region" description="Helical" evidence="19">
    <location>
        <begin position="38"/>
        <end position="71"/>
    </location>
</feature>
<comment type="pathway">
    <text evidence="3 19">Cofactor biosynthesis; adenosylcobalamin biosynthesis; adenosylcobalamin from cob(II)yrinate a,c-diamide: step 7/7.</text>
</comment>
<organism evidence="20 21">
    <name type="scientific">Haloarchaeobius iranensis</name>
    <dbReference type="NCBI Taxonomy" id="996166"/>
    <lineage>
        <taxon>Archaea</taxon>
        <taxon>Methanobacteriati</taxon>
        <taxon>Methanobacteriota</taxon>
        <taxon>Stenosarchaea group</taxon>
        <taxon>Halobacteria</taxon>
        <taxon>Halobacteriales</taxon>
        <taxon>Halorubellaceae</taxon>
        <taxon>Haloarchaeobius</taxon>
    </lineage>
</organism>
<keyword evidence="8 19" id="KW-0169">Cobalamin biosynthesis</keyword>
<dbReference type="Proteomes" id="UP000199370">
    <property type="component" value="Unassembled WGS sequence"/>
</dbReference>
<evidence type="ECO:0000256" key="4">
    <source>
        <dbReference type="ARBA" id="ARBA00010561"/>
    </source>
</evidence>